<feature type="region of interest" description="Disordered" evidence="1">
    <location>
        <begin position="107"/>
        <end position="155"/>
    </location>
</feature>
<protein>
    <submittedName>
        <fullName evidence="2">Uncharacterized protein</fullName>
    </submittedName>
</protein>
<name>A0ABP8DSY9_9ACTN</name>
<gene>
    <name evidence="2" type="ORF">GCM10022255_104610</name>
</gene>
<evidence type="ECO:0000256" key="1">
    <source>
        <dbReference type="SAM" id="MobiDB-lite"/>
    </source>
</evidence>
<proteinExistence type="predicted"/>
<evidence type="ECO:0000313" key="2">
    <source>
        <dbReference type="EMBL" id="GAA4263102.1"/>
    </source>
</evidence>
<sequence length="155" mass="16674">MPPVLVRPYVRVIPITHVAPAYPRRSPITPRPVAPEYRPRHLSPAVTAKAEPKVIMPSKNPPKKTPPSRRRPTRGRRRTPTLAWGALLLALTTAGVTLRVADADQGVAPVPASESGEQQPAVGLGQLQSAGVPAKDQVTRAKPDAPDRATIQLKH</sequence>
<feature type="compositionally biased region" description="Basic residues" evidence="1">
    <location>
        <begin position="66"/>
        <end position="79"/>
    </location>
</feature>
<reference evidence="3" key="1">
    <citation type="journal article" date="2019" name="Int. J. Syst. Evol. Microbiol.">
        <title>The Global Catalogue of Microorganisms (GCM) 10K type strain sequencing project: providing services to taxonomists for standard genome sequencing and annotation.</title>
        <authorList>
            <consortium name="The Broad Institute Genomics Platform"/>
            <consortium name="The Broad Institute Genome Sequencing Center for Infectious Disease"/>
            <person name="Wu L."/>
            <person name="Ma J."/>
        </authorList>
    </citation>
    <scope>NUCLEOTIDE SEQUENCE [LARGE SCALE GENOMIC DNA]</scope>
    <source>
        <strain evidence="3">JCM 17441</strain>
    </source>
</reference>
<organism evidence="2 3">
    <name type="scientific">Dactylosporangium darangshiense</name>
    <dbReference type="NCBI Taxonomy" id="579108"/>
    <lineage>
        <taxon>Bacteria</taxon>
        <taxon>Bacillati</taxon>
        <taxon>Actinomycetota</taxon>
        <taxon>Actinomycetes</taxon>
        <taxon>Micromonosporales</taxon>
        <taxon>Micromonosporaceae</taxon>
        <taxon>Dactylosporangium</taxon>
    </lineage>
</organism>
<evidence type="ECO:0000313" key="3">
    <source>
        <dbReference type="Proteomes" id="UP001500620"/>
    </source>
</evidence>
<dbReference type="Proteomes" id="UP001500620">
    <property type="component" value="Unassembled WGS sequence"/>
</dbReference>
<comment type="caution">
    <text evidence="2">The sequence shown here is derived from an EMBL/GenBank/DDBJ whole genome shotgun (WGS) entry which is preliminary data.</text>
</comment>
<dbReference type="EMBL" id="BAABAT010000061">
    <property type="protein sequence ID" value="GAA4263102.1"/>
    <property type="molecule type" value="Genomic_DNA"/>
</dbReference>
<dbReference type="RefSeq" id="WP_345141794.1">
    <property type="nucleotide sequence ID" value="NZ_BAABAT010000061.1"/>
</dbReference>
<keyword evidence="3" id="KW-1185">Reference proteome</keyword>
<feature type="region of interest" description="Disordered" evidence="1">
    <location>
        <begin position="22"/>
        <end position="81"/>
    </location>
</feature>
<feature type="compositionally biased region" description="Basic and acidic residues" evidence="1">
    <location>
        <begin position="137"/>
        <end position="147"/>
    </location>
</feature>
<accession>A0ABP8DSY9</accession>